<evidence type="ECO:0000256" key="1">
    <source>
        <dbReference type="ARBA" id="ARBA00004167"/>
    </source>
</evidence>
<comment type="caution">
    <text evidence="7">The sequence shown here is derived from an EMBL/GenBank/DDBJ whole genome shotgun (WGS) entry which is preliminary data.</text>
</comment>
<keyword evidence="8" id="KW-1185">Reference proteome</keyword>
<gene>
    <name evidence="7" type="ORF">H8L47_18420</name>
</gene>
<dbReference type="EMBL" id="JACOFX010000010">
    <property type="protein sequence ID" value="MBC3909541.1"/>
    <property type="molecule type" value="Genomic_DNA"/>
</dbReference>
<dbReference type="Pfam" id="PF04011">
    <property type="entry name" value="LemA"/>
    <property type="match status" value="1"/>
</dbReference>
<keyword evidence="4" id="KW-1133">Transmembrane helix</keyword>
<keyword evidence="5" id="KW-0472">Membrane</keyword>
<dbReference type="SUPFAM" id="SSF140478">
    <property type="entry name" value="LemA-like"/>
    <property type="match status" value="1"/>
</dbReference>
<name>A0ABR6ZDV6_9BURK</name>
<evidence type="ECO:0000256" key="5">
    <source>
        <dbReference type="ARBA" id="ARBA00023136"/>
    </source>
</evidence>
<keyword evidence="3" id="KW-0812">Transmembrane</keyword>
<dbReference type="RefSeq" id="WP_186955064.1">
    <property type="nucleotide sequence ID" value="NZ_JACOFX010000010.1"/>
</dbReference>
<comment type="similarity">
    <text evidence="2">Belongs to the LemA family.</text>
</comment>
<keyword evidence="6" id="KW-0175">Coiled coil</keyword>
<feature type="coiled-coil region" evidence="6">
    <location>
        <begin position="128"/>
        <end position="155"/>
    </location>
</feature>
<dbReference type="PANTHER" id="PTHR34478:SF1">
    <property type="entry name" value="PROTEIN LEMA"/>
    <property type="match status" value="1"/>
</dbReference>
<protein>
    <submittedName>
        <fullName evidence="7">LemA family protein</fullName>
    </submittedName>
</protein>
<evidence type="ECO:0000256" key="3">
    <source>
        <dbReference type="ARBA" id="ARBA00022692"/>
    </source>
</evidence>
<dbReference type="InterPro" id="IPR007156">
    <property type="entry name" value="MamQ_LemA"/>
</dbReference>
<evidence type="ECO:0000256" key="4">
    <source>
        <dbReference type="ARBA" id="ARBA00022989"/>
    </source>
</evidence>
<sequence length="187" mass="20589">MIAMIVLSVIVTLFSFWVLGVHKRLLNARKRIKTAYTQIDAQFKRRYVLIPNLVEIAQSYIKQEREALEAVIAALNEAVEANALTASHPLAGIAILHLSAAEDRLTVAMGRMFAIAESCAELQSSPAMLRLTEELNDAENKIAHARQAYNDCAVQYNQDMESFPGPAIANMFGFQAAELMQAAAPVL</sequence>
<accession>A0ABR6ZDV6</accession>
<proteinExistence type="inferred from homology"/>
<evidence type="ECO:0000313" key="8">
    <source>
        <dbReference type="Proteomes" id="UP000646911"/>
    </source>
</evidence>
<dbReference type="PANTHER" id="PTHR34478">
    <property type="entry name" value="PROTEIN LEMA"/>
    <property type="match status" value="1"/>
</dbReference>
<dbReference type="InterPro" id="IPR023353">
    <property type="entry name" value="LemA-like_dom_sf"/>
</dbReference>
<dbReference type="Proteomes" id="UP000646911">
    <property type="component" value="Unassembled WGS sequence"/>
</dbReference>
<organism evidence="7 8">
    <name type="scientific">Undibacterium umbellatum</name>
    <dbReference type="NCBI Taxonomy" id="2762300"/>
    <lineage>
        <taxon>Bacteria</taxon>
        <taxon>Pseudomonadati</taxon>
        <taxon>Pseudomonadota</taxon>
        <taxon>Betaproteobacteria</taxon>
        <taxon>Burkholderiales</taxon>
        <taxon>Oxalobacteraceae</taxon>
        <taxon>Undibacterium</taxon>
    </lineage>
</organism>
<evidence type="ECO:0000256" key="6">
    <source>
        <dbReference type="SAM" id="Coils"/>
    </source>
</evidence>
<evidence type="ECO:0000313" key="7">
    <source>
        <dbReference type="EMBL" id="MBC3909541.1"/>
    </source>
</evidence>
<evidence type="ECO:0000256" key="2">
    <source>
        <dbReference type="ARBA" id="ARBA00008854"/>
    </source>
</evidence>
<reference evidence="7 8" key="1">
    <citation type="submission" date="2020-08" db="EMBL/GenBank/DDBJ databases">
        <title>Novel species isolated from subtropical streams in China.</title>
        <authorList>
            <person name="Lu H."/>
        </authorList>
    </citation>
    <scope>NUCLEOTIDE SEQUENCE [LARGE SCALE GENOMIC DNA]</scope>
    <source>
        <strain evidence="7 8">NL8W</strain>
    </source>
</reference>
<dbReference type="Gene3D" id="1.20.1440.20">
    <property type="entry name" value="LemA-like domain"/>
    <property type="match status" value="1"/>
</dbReference>
<comment type="subcellular location">
    <subcellularLocation>
        <location evidence="1">Membrane</location>
        <topology evidence="1">Single-pass membrane protein</topology>
    </subcellularLocation>
</comment>